<sequence>MLIWKFLLGVAVLKTFTNVYQYPFSIITSFQKVLIAFKDSAFIKLIYLKHNNYSAIRPVEYCVSFEKRLNFNHDSAIKKVTLKGEHYDRIFNN</sequence>
<dbReference type="EMBL" id="AGRJ01000135">
    <property type="protein sequence ID" value="EHO51517.1"/>
    <property type="molecule type" value="Genomic_DNA"/>
</dbReference>
<gene>
    <name evidence="1" type="ORF">HMPREF9104_01451</name>
</gene>
<dbReference type="AlphaFoldDB" id="H1LFS4"/>
<name>H1LFS4_9LACO</name>
<dbReference type="Proteomes" id="UP000005025">
    <property type="component" value="Unassembled WGS sequence"/>
</dbReference>
<protein>
    <submittedName>
        <fullName evidence="1">Uncharacterized protein</fullName>
    </submittedName>
</protein>
<accession>H1LFS4</accession>
<dbReference type="HOGENOM" id="CLU_2395985_0_0_9"/>
<evidence type="ECO:0000313" key="1">
    <source>
        <dbReference type="EMBL" id="EHO51517.1"/>
    </source>
</evidence>
<dbReference type="STRING" id="797516.HMPREF9104_01451"/>
<organism evidence="1 2">
    <name type="scientific">Lentilactobacillus kisonensis F0435</name>
    <dbReference type="NCBI Taxonomy" id="797516"/>
    <lineage>
        <taxon>Bacteria</taxon>
        <taxon>Bacillati</taxon>
        <taxon>Bacillota</taxon>
        <taxon>Bacilli</taxon>
        <taxon>Lactobacillales</taxon>
        <taxon>Lactobacillaceae</taxon>
        <taxon>Lentilactobacillus</taxon>
    </lineage>
</organism>
<evidence type="ECO:0000313" key="2">
    <source>
        <dbReference type="Proteomes" id="UP000005025"/>
    </source>
</evidence>
<reference evidence="1 2" key="1">
    <citation type="submission" date="2011-09" db="EMBL/GenBank/DDBJ databases">
        <authorList>
            <person name="Weinstock G."/>
            <person name="Sodergren E."/>
            <person name="Clifton S."/>
            <person name="Fulton L."/>
            <person name="Fulton B."/>
            <person name="Courtney L."/>
            <person name="Fronick C."/>
            <person name="Harrison M."/>
            <person name="Strong C."/>
            <person name="Farmer C."/>
            <person name="Delahaunty K."/>
            <person name="Markovic C."/>
            <person name="Hall O."/>
            <person name="Minx P."/>
            <person name="Tomlinson C."/>
            <person name="Mitreva M."/>
            <person name="Hou S."/>
            <person name="Chen J."/>
            <person name="Wollam A."/>
            <person name="Pepin K.H."/>
            <person name="Johnson M."/>
            <person name="Bhonagiri V."/>
            <person name="Zhang X."/>
            <person name="Suruliraj S."/>
            <person name="Warren W."/>
            <person name="Chinwalla A."/>
            <person name="Mardis E.R."/>
            <person name="Wilson R.K."/>
        </authorList>
    </citation>
    <scope>NUCLEOTIDE SEQUENCE [LARGE SCALE GENOMIC DNA]</scope>
    <source>
        <strain evidence="1 2">F0435</strain>
    </source>
</reference>
<proteinExistence type="predicted"/>
<comment type="caution">
    <text evidence="1">The sequence shown here is derived from an EMBL/GenBank/DDBJ whole genome shotgun (WGS) entry which is preliminary data.</text>
</comment>